<comment type="caution">
    <text evidence="9">The sequence shown here is derived from an EMBL/GenBank/DDBJ whole genome shotgun (WGS) entry which is preliminary data.</text>
</comment>
<dbReference type="Pfam" id="PF00723">
    <property type="entry name" value="Glyco_hydro_15"/>
    <property type="match status" value="2"/>
</dbReference>
<dbReference type="Proteomes" id="UP000630353">
    <property type="component" value="Unassembled WGS sequence"/>
</dbReference>
<keyword evidence="6" id="KW-0326">Glycosidase</keyword>
<keyword evidence="7" id="KW-0624">Polysaccharide degradation</keyword>
<evidence type="ECO:0000256" key="5">
    <source>
        <dbReference type="ARBA" id="ARBA00023277"/>
    </source>
</evidence>
<evidence type="ECO:0000256" key="2">
    <source>
        <dbReference type="ARBA" id="ARBA00006188"/>
    </source>
</evidence>
<keyword evidence="5" id="KW-0119">Carbohydrate metabolism</keyword>
<evidence type="ECO:0000313" key="9">
    <source>
        <dbReference type="EMBL" id="GHD61968.1"/>
    </source>
</evidence>
<evidence type="ECO:0000256" key="6">
    <source>
        <dbReference type="ARBA" id="ARBA00023295"/>
    </source>
</evidence>
<evidence type="ECO:0000313" key="10">
    <source>
        <dbReference type="Proteomes" id="UP000630353"/>
    </source>
</evidence>
<sequence>MTEPLDAWIDRQLAVSTERLLAAVSATGLSRPGPRIGQVMRPARGSVLAAPKPVPGQDEPDYFFHWYRDAAVVMGSLVALYRQGRLPEAGCGRFAESVAFDWGLRRIDGPAVLAREAWPPTTIPFLQPHVRPRAEVVALRGPAVAADVRCNPDGTLDLLRWSRPQHDGPAMRALTTMRMLEAGALAGERDRRRAEKLLLSDLRFCLARHTVACFDPWEEELGHHFYTRLVQHAALRRGAVWTETAGHPRLAARFAGAAEALAEALAGHWSAVDGYYRSRLPGPTVTAAKSLDSVVLLAVLHAGLADGRFSVADPRVEATVSKLEAFFAATMPGNAGRKPGDGLMLGRYEGDTYFDGGAFLPCCFALAEYRYRRDERARGDAVLAFLCGILPESGLLPEQLDRATGAPRSARDLAWSHAAFVTAAEARAALS</sequence>
<dbReference type="EMBL" id="BMZS01000013">
    <property type="protein sequence ID" value="GHD61968.1"/>
    <property type="molecule type" value="Genomic_DNA"/>
</dbReference>
<dbReference type="GO" id="GO:0000272">
    <property type="term" value="P:polysaccharide catabolic process"/>
    <property type="evidence" value="ECO:0007669"/>
    <property type="project" value="UniProtKB-KW"/>
</dbReference>
<protein>
    <recommendedName>
        <fullName evidence="3">glucan 1,4-alpha-glucosidase</fullName>
        <ecNumber evidence="3">3.2.1.3</ecNumber>
    </recommendedName>
</protein>
<keyword evidence="4" id="KW-0378">Hydrolase</keyword>
<feature type="domain" description="GH15-like" evidence="8">
    <location>
        <begin position="161"/>
        <end position="379"/>
    </location>
</feature>
<evidence type="ECO:0000256" key="4">
    <source>
        <dbReference type="ARBA" id="ARBA00022801"/>
    </source>
</evidence>
<dbReference type="EC" id="3.2.1.3" evidence="3"/>
<evidence type="ECO:0000256" key="1">
    <source>
        <dbReference type="ARBA" id="ARBA00001863"/>
    </source>
</evidence>
<dbReference type="Gene3D" id="1.50.10.10">
    <property type="match status" value="1"/>
</dbReference>
<dbReference type="AlphaFoldDB" id="A0A918XXK8"/>
<dbReference type="InterPro" id="IPR000165">
    <property type="entry name" value="Glucoamylase"/>
</dbReference>
<dbReference type="PRINTS" id="PR00736">
    <property type="entry name" value="GLHYDRLASE15"/>
</dbReference>
<feature type="domain" description="GH15-like" evidence="8">
    <location>
        <begin position="391"/>
        <end position="424"/>
    </location>
</feature>
<proteinExistence type="inferred from homology"/>
<reference evidence="9" key="1">
    <citation type="journal article" date="2014" name="Int. J. Syst. Evol. Microbiol.">
        <title>Complete genome sequence of Corynebacterium casei LMG S-19264T (=DSM 44701T), isolated from a smear-ripened cheese.</title>
        <authorList>
            <consortium name="US DOE Joint Genome Institute (JGI-PGF)"/>
            <person name="Walter F."/>
            <person name="Albersmeier A."/>
            <person name="Kalinowski J."/>
            <person name="Ruckert C."/>
        </authorList>
    </citation>
    <scope>NUCLEOTIDE SEQUENCE</scope>
    <source>
        <strain evidence="9">KCTC 42651</strain>
    </source>
</reference>
<dbReference type="InterPro" id="IPR011613">
    <property type="entry name" value="GH15-like"/>
</dbReference>
<evidence type="ECO:0000256" key="3">
    <source>
        <dbReference type="ARBA" id="ARBA00012593"/>
    </source>
</evidence>
<organism evidence="9 10">
    <name type="scientific">Thalassobaculum fulvum</name>
    <dbReference type="NCBI Taxonomy" id="1633335"/>
    <lineage>
        <taxon>Bacteria</taxon>
        <taxon>Pseudomonadati</taxon>
        <taxon>Pseudomonadota</taxon>
        <taxon>Alphaproteobacteria</taxon>
        <taxon>Rhodospirillales</taxon>
        <taxon>Thalassobaculaceae</taxon>
        <taxon>Thalassobaculum</taxon>
    </lineage>
</organism>
<dbReference type="InterPro" id="IPR012341">
    <property type="entry name" value="6hp_glycosidase-like_sf"/>
</dbReference>
<accession>A0A918XXK8</accession>
<dbReference type="PANTHER" id="PTHR31616:SF9">
    <property type="entry name" value="GLUCOAMYLASE, INTRACELLULAR SPORULATION-SPECIFIC"/>
    <property type="match status" value="1"/>
</dbReference>
<dbReference type="InterPro" id="IPR008928">
    <property type="entry name" value="6-hairpin_glycosidase_sf"/>
</dbReference>
<evidence type="ECO:0000259" key="8">
    <source>
        <dbReference type="Pfam" id="PF00723"/>
    </source>
</evidence>
<dbReference type="GO" id="GO:0004339">
    <property type="term" value="F:glucan 1,4-alpha-glucosidase activity"/>
    <property type="evidence" value="ECO:0007669"/>
    <property type="project" value="UniProtKB-EC"/>
</dbReference>
<name>A0A918XXK8_9PROT</name>
<dbReference type="PANTHER" id="PTHR31616">
    <property type="entry name" value="TREHALASE"/>
    <property type="match status" value="1"/>
</dbReference>
<evidence type="ECO:0000256" key="7">
    <source>
        <dbReference type="ARBA" id="ARBA00023326"/>
    </source>
</evidence>
<comment type="similarity">
    <text evidence="2">Belongs to the glycosyl hydrolase 15 family.</text>
</comment>
<dbReference type="SUPFAM" id="SSF48208">
    <property type="entry name" value="Six-hairpin glycosidases"/>
    <property type="match status" value="1"/>
</dbReference>
<dbReference type="RefSeq" id="WP_189994857.1">
    <property type="nucleotide sequence ID" value="NZ_BMZS01000013.1"/>
</dbReference>
<comment type="catalytic activity">
    <reaction evidence="1">
        <text>Hydrolysis of terminal (1-&gt;4)-linked alpha-D-glucose residues successively from non-reducing ends of the chains with release of beta-D-glucose.</text>
        <dbReference type="EC" id="3.2.1.3"/>
    </reaction>
</comment>
<keyword evidence="10" id="KW-1185">Reference proteome</keyword>
<reference evidence="9" key="2">
    <citation type="submission" date="2020-09" db="EMBL/GenBank/DDBJ databases">
        <authorList>
            <person name="Sun Q."/>
            <person name="Kim S."/>
        </authorList>
    </citation>
    <scope>NUCLEOTIDE SEQUENCE</scope>
    <source>
        <strain evidence="9">KCTC 42651</strain>
    </source>
</reference>
<gene>
    <name evidence="9" type="ORF">GCM10017083_50080</name>
</gene>